<dbReference type="AlphaFoldDB" id="A0A9Q0N1W3"/>
<reference evidence="1" key="1">
    <citation type="submission" date="2022-07" db="EMBL/GenBank/DDBJ databases">
        <authorList>
            <person name="Trinca V."/>
            <person name="Uliana J.V.C."/>
            <person name="Torres T.T."/>
            <person name="Ward R.J."/>
            <person name="Monesi N."/>
        </authorList>
    </citation>
    <scope>NUCLEOTIDE SEQUENCE</scope>
    <source>
        <strain evidence="1">HSMRA1968</strain>
        <tissue evidence="1">Whole embryos</tissue>
    </source>
</reference>
<dbReference type="OrthoDB" id="676979at2759"/>
<accession>A0A9Q0N1W3</accession>
<dbReference type="Proteomes" id="UP001151699">
    <property type="component" value="Chromosome B"/>
</dbReference>
<gene>
    <name evidence="1" type="ORF">Bhyg_06416</name>
</gene>
<dbReference type="InterPro" id="IPR001611">
    <property type="entry name" value="Leu-rich_rpt"/>
</dbReference>
<protein>
    <submittedName>
        <fullName evidence="1">Uncharacterized protein</fullName>
    </submittedName>
</protein>
<feature type="non-terminal residue" evidence="1">
    <location>
        <position position="67"/>
    </location>
</feature>
<dbReference type="EMBL" id="WJQU01000002">
    <property type="protein sequence ID" value="KAJ6641477.1"/>
    <property type="molecule type" value="Genomic_DNA"/>
</dbReference>
<dbReference type="Gene3D" id="3.80.10.10">
    <property type="entry name" value="Ribonuclease Inhibitor"/>
    <property type="match status" value="1"/>
</dbReference>
<sequence length="67" mass="7737">MVFPPNIHKIFPRTSKIDFGQNQISRVRNADISELRKLTELILSENKITELEGSLLRVKAPSELLKY</sequence>
<organism evidence="1 2">
    <name type="scientific">Pseudolycoriella hygida</name>
    <dbReference type="NCBI Taxonomy" id="35572"/>
    <lineage>
        <taxon>Eukaryota</taxon>
        <taxon>Metazoa</taxon>
        <taxon>Ecdysozoa</taxon>
        <taxon>Arthropoda</taxon>
        <taxon>Hexapoda</taxon>
        <taxon>Insecta</taxon>
        <taxon>Pterygota</taxon>
        <taxon>Neoptera</taxon>
        <taxon>Endopterygota</taxon>
        <taxon>Diptera</taxon>
        <taxon>Nematocera</taxon>
        <taxon>Sciaroidea</taxon>
        <taxon>Sciaridae</taxon>
        <taxon>Pseudolycoriella</taxon>
    </lineage>
</organism>
<dbReference type="PROSITE" id="PS51450">
    <property type="entry name" value="LRR"/>
    <property type="match status" value="1"/>
</dbReference>
<name>A0A9Q0N1W3_9DIPT</name>
<keyword evidence="2" id="KW-1185">Reference proteome</keyword>
<proteinExistence type="predicted"/>
<evidence type="ECO:0000313" key="1">
    <source>
        <dbReference type="EMBL" id="KAJ6641477.1"/>
    </source>
</evidence>
<evidence type="ECO:0000313" key="2">
    <source>
        <dbReference type="Proteomes" id="UP001151699"/>
    </source>
</evidence>
<dbReference type="InterPro" id="IPR032675">
    <property type="entry name" value="LRR_dom_sf"/>
</dbReference>
<dbReference type="SUPFAM" id="SSF52058">
    <property type="entry name" value="L domain-like"/>
    <property type="match status" value="1"/>
</dbReference>
<comment type="caution">
    <text evidence="1">The sequence shown here is derived from an EMBL/GenBank/DDBJ whole genome shotgun (WGS) entry which is preliminary data.</text>
</comment>